<dbReference type="OrthoDB" id="9788260at2"/>
<dbReference type="Pfam" id="PF12146">
    <property type="entry name" value="Hydrolase_4"/>
    <property type="match status" value="1"/>
</dbReference>
<dbReference type="InterPro" id="IPR022742">
    <property type="entry name" value="Hydrolase_4"/>
</dbReference>
<dbReference type="RefSeq" id="WP_136941491.1">
    <property type="nucleotide sequence ID" value="NZ_SWKR01000001.1"/>
</dbReference>
<dbReference type="Proteomes" id="UP000309138">
    <property type="component" value="Unassembled WGS sequence"/>
</dbReference>
<proteinExistence type="predicted"/>
<sequence>MAESRALQRSYPTDARMTRWHAPDGWDHRRFDWPVAPGTPPRGRILFQAGRGDMFEKYLESFAHWRACGWSVTSFDWRGQGGSGRCSPRAHCGHVERFADYHADLAAFWAMWRAEGDGPTIAIGHSMGGFLLLRGLVDGAVTPDGAVFVAPMLGLKGPLGPRLAARLARWMRALGDPARPAWKGNERPATTETRQSLLTRDTDRYEDELHWQQADRTLMTGPPSWNWVAEAFAGTLALADDPRLDAMRVPLLALVAEADGLVDARAALAILSKLPDARIERFGRETAHEILREADPVRDRALAAIDGFLDART</sequence>
<dbReference type="InterPro" id="IPR029058">
    <property type="entry name" value="AB_hydrolase_fold"/>
</dbReference>
<dbReference type="SUPFAM" id="SSF53474">
    <property type="entry name" value="alpha/beta-Hydrolases"/>
    <property type="match status" value="1"/>
</dbReference>
<keyword evidence="3" id="KW-1185">Reference proteome</keyword>
<accession>A0A4U1L7Z5</accession>
<dbReference type="Gene3D" id="3.40.50.1820">
    <property type="entry name" value="alpha/beta hydrolase"/>
    <property type="match status" value="1"/>
</dbReference>
<dbReference type="EMBL" id="SWKR01000001">
    <property type="protein sequence ID" value="TKD53071.1"/>
    <property type="molecule type" value="Genomic_DNA"/>
</dbReference>
<dbReference type="AlphaFoldDB" id="A0A4U1L7Z5"/>
<dbReference type="PANTHER" id="PTHR11614">
    <property type="entry name" value="PHOSPHOLIPASE-RELATED"/>
    <property type="match status" value="1"/>
</dbReference>
<dbReference type="InterPro" id="IPR051044">
    <property type="entry name" value="MAG_DAG_Lipase"/>
</dbReference>
<protein>
    <submittedName>
        <fullName evidence="2">Alpha/beta hydrolase</fullName>
    </submittedName>
</protein>
<evidence type="ECO:0000313" key="3">
    <source>
        <dbReference type="Proteomes" id="UP000309138"/>
    </source>
</evidence>
<dbReference type="GO" id="GO:0016787">
    <property type="term" value="F:hydrolase activity"/>
    <property type="evidence" value="ECO:0007669"/>
    <property type="project" value="UniProtKB-KW"/>
</dbReference>
<evidence type="ECO:0000313" key="2">
    <source>
        <dbReference type="EMBL" id="TKD53071.1"/>
    </source>
</evidence>
<name>A0A4U1L7Z5_9SPHN</name>
<feature type="domain" description="Serine aminopeptidase S33" evidence="1">
    <location>
        <begin position="40"/>
        <end position="295"/>
    </location>
</feature>
<keyword evidence="2" id="KW-0378">Hydrolase</keyword>
<comment type="caution">
    <text evidence="2">The sequence shown here is derived from an EMBL/GenBank/DDBJ whole genome shotgun (WGS) entry which is preliminary data.</text>
</comment>
<organism evidence="2 3">
    <name type="scientific">Sphingomonas baiyangensis</name>
    <dbReference type="NCBI Taxonomy" id="2572576"/>
    <lineage>
        <taxon>Bacteria</taxon>
        <taxon>Pseudomonadati</taxon>
        <taxon>Pseudomonadota</taxon>
        <taxon>Alphaproteobacteria</taxon>
        <taxon>Sphingomonadales</taxon>
        <taxon>Sphingomonadaceae</taxon>
        <taxon>Sphingomonas</taxon>
    </lineage>
</organism>
<reference evidence="2 3" key="1">
    <citation type="submission" date="2019-04" db="EMBL/GenBank/DDBJ databases">
        <authorList>
            <person name="Yang Y."/>
            <person name="Wei D."/>
        </authorList>
    </citation>
    <scope>NUCLEOTIDE SEQUENCE [LARGE SCALE GENOMIC DNA]</scope>
    <source>
        <strain evidence="2 3">L-1-4w-11</strain>
    </source>
</reference>
<evidence type="ECO:0000259" key="1">
    <source>
        <dbReference type="Pfam" id="PF12146"/>
    </source>
</evidence>
<gene>
    <name evidence="2" type="ORF">FBR43_01650</name>
</gene>